<organism evidence="4 5">
    <name type="scientific">Cephalotus follicularis</name>
    <name type="common">Albany pitcher plant</name>
    <dbReference type="NCBI Taxonomy" id="3775"/>
    <lineage>
        <taxon>Eukaryota</taxon>
        <taxon>Viridiplantae</taxon>
        <taxon>Streptophyta</taxon>
        <taxon>Embryophyta</taxon>
        <taxon>Tracheophyta</taxon>
        <taxon>Spermatophyta</taxon>
        <taxon>Magnoliopsida</taxon>
        <taxon>eudicotyledons</taxon>
        <taxon>Gunneridae</taxon>
        <taxon>Pentapetalae</taxon>
        <taxon>rosids</taxon>
        <taxon>fabids</taxon>
        <taxon>Oxalidales</taxon>
        <taxon>Cephalotaceae</taxon>
        <taxon>Cephalotus</taxon>
    </lineage>
</organism>
<dbReference type="InterPro" id="IPR011990">
    <property type="entry name" value="TPR-like_helical_dom_sf"/>
</dbReference>
<evidence type="ECO:0000313" key="4">
    <source>
        <dbReference type="EMBL" id="GAV78299.1"/>
    </source>
</evidence>
<reference evidence="5" key="1">
    <citation type="submission" date="2016-04" db="EMBL/GenBank/DDBJ databases">
        <title>Cephalotus genome sequencing.</title>
        <authorList>
            <person name="Fukushima K."/>
            <person name="Hasebe M."/>
            <person name="Fang X."/>
        </authorList>
    </citation>
    <scope>NUCLEOTIDE SEQUENCE [LARGE SCALE GENOMIC DNA]</scope>
    <source>
        <strain evidence="5">cv. St1</strain>
    </source>
</reference>
<gene>
    <name evidence="4" type="ORF">CFOL_v3_21767</name>
</gene>
<dbReference type="GO" id="GO:0003723">
    <property type="term" value="F:RNA binding"/>
    <property type="evidence" value="ECO:0007669"/>
    <property type="project" value="InterPro"/>
</dbReference>
<feature type="non-terminal residue" evidence="4">
    <location>
        <position position="445"/>
    </location>
</feature>
<dbReference type="InterPro" id="IPR046848">
    <property type="entry name" value="E_motif"/>
</dbReference>
<dbReference type="EMBL" id="BDDD01001772">
    <property type="protein sequence ID" value="GAV78299.1"/>
    <property type="molecule type" value="Genomic_DNA"/>
</dbReference>
<feature type="repeat" description="PPR" evidence="2">
    <location>
        <begin position="165"/>
        <end position="199"/>
    </location>
</feature>
<keyword evidence="5" id="KW-1185">Reference proteome</keyword>
<dbReference type="FunFam" id="1.25.40.10:FF:000090">
    <property type="entry name" value="Pentatricopeptide repeat-containing protein, chloroplastic"/>
    <property type="match status" value="1"/>
</dbReference>
<dbReference type="AlphaFoldDB" id="A0A1Q3CDH8"/>
<dbReference type="SUPFAM" id="SSF48452">
    <property type="entry name" value="TPR-like"/>
    <property type="match status" value="1"/>
</dbReference>
<keyword evidence="1" id="KW-0677">Repeat</keyword>
<keyword evidence="3" id="KW-0812">Transmembrane</keyword>
<proteinExistence type="predicted"/>
<name>A0A1Q3CDH8_CEPFO</name>
<dbReference type="OrthoDB" id="185373at2759"/>
<evidence type="ECO:0000256" key="3">
    <source>
        <dbReference type="SAM" id="Phobius"/>
    </source>
</evidence>
<feature type="repeat" description="PPR" evidence="2">
    <location>
        <begin position="266"/>
        <end position="300"/>
    </location>
</feature>
<dbReference type="PROSITE" id="PS51375">
    <property type="entry name" value="PPR"/>
    <property type="match status" value="4"/>
</dbReference>
<keyword evidence="3" id="KW-1133">Transmembrane helix</keyword>
<dbReference type="NCBIfam" id="TIGR00756">
    <property type="entry name" value="PPR"/>
    <property type="match status" value="5"/>
</dbReference>
<dbReference type="InterPro" id="IPR002885">
    <property type="entry name" value="PPR_rpt"/>
</dbReference>
<evidence type="ECO:0000313" key="5">
    <source>
        <dbReference type="Proteomes" id="UP000187406"/>
    </source>
</evidence>
<feature type="repeat" description="PPR" evidence="2">
    <location>
        <begin position="128"/>
        <end position="158"/>
    </location>
</feature>
<dbReference type="Proteomes" id="UP000187406">
    <property type="component" value="Unassembled WGS sequence"/>
</dbReference>
<dbReference type="PANTHER" id="PTHR47926">
    <property type="entry name" value="PENTATRICOPEPTIDE REPEAT-CONTAINING PROTEIN"/>
    <property type="match status" value="1"/>
</dbReference>
<feature type="repeat" description="PPR" evidence="2">
    <location>
        <begin position="27"/>
        <end position="61"/>
    </location>
</feature>
<feature type="transmembrane region" description="Helical" evidence="3">
    <location>
        <begin position="197"/>
        <end position="217"/>
    </location>
</feature>
<dbReference type="Pfam" id="PF13041">
    <property type="entry name" value="PPR_2"/>
    <property type="match status" value="1"/>
</dbReference>
<sequence>SALVGMHAKCSRIPSAQRLFDEMPYRNEVTWHSLISGYLYANSPKIAAYLFVMMLKEGILLTPYSISYALVGCSQLEAGGLGAEVHGLSLKAGFGHNVVVGTCLIYMYTKCRNVEDSRRVFDEMVDKNVITYTSMVTAYAQNGQPDEAMILVKEIKVCSGITIWDQISWNAVIAAFSNLGCGEEALDCFIRMRLAGIYMDFFTFASVLGAIGIISALEEGKQIHALVLKNGHISNICIQNGIVSMYARGGAIRESKKVFSTMDEHDVISWNSLLSGCAHHGYGEEAIELFEQMTETGIKPNSTTFLTVLSACSHVGLVDKGLKYFNLMRNNALLEPPRAEHYASVVDLFGRAGYLTEAEAFISSMPIQPGPSVYKALLSACQVHGNREIAARAAKKLLQLWPNDPGTYILLSNVLRTGGSWDNATGLRNLMSHRGVRKNPGYSWI</sequence>
<dbReference type="Pfam" id="PF20431">
    <property type="entry name" value="E_motif"/>
    <property type="match status" value="1"/>
</dbReference>
<dbReference type="Gene3D" id="1.25.40.10">
    <property type="entry name" value="Tetratricopeptide repeat domain"/>
    <property type="match status" value="5"/>
</dbReference>
<accession>A0A1Q3CDH8</accession>
<dbReference type="PANTHER" id="PTHR47926:SF342">
    <property type="entry name" value="TETRATRICOPEPTIDE-LIKE HELICAL DOMAIN-CONTAINING PROTEIN-RELATED"/>
    <property type="match status" value="1"/>
</dbReference>
<protein>
    <submittedName>
        <fullName evidence="4">PPR domain-containing protein/PPR_2 domain-containing protein</fullName>
    </submittedName>
</protein>
<dbReference type="GO" id="GO:0009451">
    <property type="term" value="P:RNA modification"/>
    <property type="evidence" value="ECO:0007669"/>
    <property type="project" value="InterPro"/>
</dbReference>
<dbReference type="Pfam" id="PF01535">
    <property type="entry name" value="PPR"/>
    <property type="match status" value="4"/>
</dbReference>
<keyword evidence="3" id="KW-0472">Membrane</keyword>
<dbReference type="InParanoid" id="A0A1Q3CDH8"/>
<comment type="caution">
    <text evidence="4">The sequence shown here is derived from an EMBL/GenBank/DDBJ whole genome shotgun (WGS) entry which is preliminary data.</text>
</comment>
<feature type="non-terminal residue" evidence="4">
    <location>
        <position position="1"/>
    </location>
</feature>
<dbReference type="InterPro" id="IPR046960">
    <property type="entry name" value="PPR_At4g14850-like_plant"/>
</dbReference>
<evidence type="ECO:0000256" key="2">
    <source>
        <dbReference type="PROSITE-ProRule" id="PRU00708"/>
    </source>
</evidence>
<evidence type="ECO:0000256" key="1">
    <source>
        <dbReference type="ARBA" id="ARBA00022737"/>
    </source>
</evidence>